<dbReference type="Pfam" id="PF00884">
    <property type="entry name" value="Sulfatase"/>
    <property type="match status" value="1"/>
</dbReference>
<dbReference type="SUPFAM" id="SSF53649">
    <property type="entry name" value="Alkaline phosphatase-like"/>
    <property type="match status" value="1"/>
</dbReference>
<dbReference type="Pfam" id="PF08019">
    <property type="entry name" value="EptA_B_N"/>
    <property type="match status" value="1"/>
</dbReference>
<comment type="subcellular location">
    <subcellularLocation>
        <location evidence="1">Cell inner membrane</location>
        <topology evidence="1">Multi-pass membrane protein</topology>
    </subcellularLocation>
</comment>
<feature type="transmembrane region" description="Helical" evidence="9">
    <location>
        <begin position="162"/>
        <end position="184"/>
    </location>
</feature>
<dbReference type="CDD" id="cd16017">
    <property type="entry name" value="LptA"/>
    <property type="match status" value="1"/>
</dbReference>
<dbReference type="GO" id="GO:0016776">
    <property type="term" value="F:phosphotransferase activity, phosphate group as acceptor"/>
    <property type="evidence" value="ECO:0007669"/>
    <property type="project" value="TreeGrafter"/>
</dbReference>
<dbReference type="KEGG" id="ares:IWH25_17505"/>
<evidence type="ECO:0000256" key="6">
    <source>
        <dbReference type="ARBA" id="ARBA00022989"/>
    </source>
</evidence>
<dbReference type="InterPro" id="IPR058130">
    <property type="entry name" value="PEA_transf_C"/>
</dbReference>
<keyword evidence="7 9" id="KW-0472">Membrane</keyword>
<evidence type="ECO:0000256" key="4">
    <source>
        <dbReference type="ARBA" id="ARBA00022679"/>
    </source>
</evidence>
<evidence type="ECO:0000256" key="1">
    <source>
        <dbReference type="ARBA" id="ARBA00004429"/>
    </source>
</evidence>
<keyword evidence="3" id="KW-0997">Cell inner membrane</keyword>
<dbReference type="RefSeq" id="WP_203387040.1">
    <property type="nucleotide sequence ID" value="NZ_CP064781.1"/>
</dbReference>
<feature type="compositionally biased region" description="Low complexity" evidence="8">
    <location>
        <begin position="553"/>
        <end position="562"/>
    </location>
</feature>
<evidence type="ECO:0000256" key="9">
    <source>
        <dbReference type="SAM" id="Phobius"/>
    </source>
</evidence>
<evidence type="ECO:0000259" key="11">
    <source>
        <dbReference type="Pfam" id="PF08019"/>
    </source>
</evidence>
<name>A0A974PYN4_9RHOO</name>
<dbReference type="PANTHER" id="PTHR30443">
    <property type="entry name" value="INNER MEMBRANE PROTEIN"/>
    <property type="match status" value="1"/>
</dbReference>
<dbReference type="PANTHER" id="PTHR30443:SF0">
    <property type="entry name" value="PHOSPHOETHANOLAMINE TRANSFERASE EPTA"/>
    <property type="match status" value="1"/>
</dbReference>
<evidence type="ECO:0000256" key="5">
    <source>
        <dbReference type="ARBA" id="ARBA00022692"/>
    </source>
</evidence>
<dbReference type="GO" id="GO:0016787">
    <property type="term" value="F:hydrolase activity"/>
    <property type="evidence" value="ECO:0007669"/>
    <property type="project" value="UniProtKB-KW"/>
</dbReference>
<protein>
    <submittedName>
        <fullName evidence="12">Sulfatase-like hydrolase/transferase</fullName>
    </submittedName>
</protein>
<dbReference type="Gene3D" id="3.40.720.10">
    <property type="entry name" value="Alkaline Phosphatase, subunit A"/>
    <property type="match status" value="1"/>
</dbReference>
<evidence type="ECO:0000256" key="8">
    <source>
        <dbReference type="SAM" id="MobiDB-lite"/>
    </source>
</evidence>
<dbReference type="EMBL" id="CP064781">
    <property type="protein sequence ID" value="QRJ63513.1"/>
    <property type="molecule type" value="Genomic_DNA"/>
</dbReference>
<keyword evidence="4" id="KW-0808">Transferase</keyword>
<feature type="transmembrane region" description="Helical" evidence="9">
    <location>
        <begin position="87"/>
        <end position="108"/>
    </location>
</feature>
<dbReference type="InterPro" id="IPR012549">
    <property type="entry name" value="EptA-like_N"/>
</dbReference>
<feature type="domain" description="Sulfatase N-terminal" evidence="10">
    <location>
        <begin position="247"/>
        <end position="534"/>
    </location>
</feature>
<keyword evidence="6 9" id="KW-1133">Transmembrane helix</keyword>
<sequence length="572" mass="61406">MNALRRLAAACSRRFQWRVETLALALSLWFTVACNPLFWAAALHERALTEAHTLAYAAALGGVLTALHFVLLALFATLVPRRAIRPLFAALAAGTAAAAYYMRAYHVYLDPEMIRNVLHTDVREAGELFSWGMLPPLLGYLLPPLALLACCELRALPRARAAGFRLASIAAGTAVAALATVAAFQDLSALVREKKEVRYLITPANYLYSAARNLVADTKADTVARLPVGADAAPAASWQQRAKPALLVVVVGETARAANWGLSGYARQTTPELAALDVINFAKVTACGTSTEVSVPCMLSPYGRHAYDERRIRGSEALPHVLRHGGFRVAWLDNQSGCKGTCDGLENWRPDRASSPADCPDGGCRDGALLAGARQLTAGPAGNTVLFLHPIGNHGPTYAKRYPPEFRRFTPTCETADLGRCTQQEIVNSYDNALLYTDHVLAAAVAFLKEKQATHDTALLFVSDHGESLGEKGLYLHGMPYAIAPQVQKEVPMVLWLSAGYRDSFALDADCLRRRAAAPATHDHLFHTVLGLLDLQTAARDADYDLAAGCRRPPTTIAATPPGGAPGPAGKG</sequence>
<gene>
    <name evidence="12" type="ORF">IWH25_17505</name>
</gene>
<evidence type="ECO:0000256" key="3">
    <source>
        <dbReference type="ARBA" id="ARBA00022519"/>
    </source>
</evidence>
<dbReference type="AlphaFoldDB" id="A0A974PYN4"/>
<evidence type="ECO:0000313" key="13">
    <source>
        <dbReference type="Proteomes" id="UP000663444"/>
    </source>
</evidence>
<dbReference type="GO" id="GO:0005886">
    <property type="term" value="C:plasma membrane"/>
    <property type="evidence" value="ECO:0007669"/>
    <property type="project" value="UniProtKB-SubCell"/>
</dbReference>
<feature type="transmembrane region" description="Helical" evidence="9">
    <location>
        <begin position="21"/>
        <end position="42"/>
    </location>
</feature>
<feature type="transmembrane region" description="Helical" evidence="9">
    <location>
        <begin position="54"/>
        <end position="75"/>
    </location>
</feature>
<dbReference type="InterPro" id="IPR040423">
    <property type="entry name" value="PEA_transferase"/>
</dbReference>
<dbReference type="GO" id="GO:0009244">
    <property type="term" value="P:lipopolysaccharide core region biosynthetic process"/>
    <property type="evidence" value="ECO:0007669"/>
    <property type="project" value="TreeGrafter"/>
</dbReference>
<keyword evidence="2" id="KW-1003">Cell membrane</keyword>
<dbReference type="Proteomes" id="UP000663444">
    <property type="component" value="Chromosome"/>
</dbReference>
<keyword evidence="13" id="KW-1185">Reference proteome</keyword>
<evidence type="ECO:0000256" key="7">
    <source>
        <dbReference type="ARBA" id="ARBA00023136"/>
    </source>
</evidence>
<evidence type="ECO:0000259" key="10">
    <source>
        <dbReference type="Pfam" id="PF00884"/>
    </source>
</evidence>
<evidence type="ECO:0000313" key="12">
    <source>
        <dbReference type="EMBL" id="QRJ63513.1"/>
    </source>
</evidence>
<dbReference type="InterPro" id="IPR000917">
    <property type="entry name" value="Sulfatase_N"/>
</dbReference>
<feature type="region of interest" description="Disordered" evidence="8">
    <location>
        <begin position="553"/>
        <end position="572"/>
    </location>
</feature>
<keyword evidence="12" id="KW-0378">Hydrolase</keyword>
<reference evidence="12" key="1">
    <citation type="submission" date="2020-11" db="EMBL/GenBank/DDBJ databases">
        <title>Azospira restricta DSM 18626 genome sequence.</title>
        <authorList>
            <person name="Moe W.M."/>
        </authorList>
    </citation>
    <scope>NUCLEOTIDE SEQUENCE</scope>
    <source>
        <strain evidence="12">DSM 18626</strain>
    </source>
</reference>
<accession>A0A974PYN4</accession>
<feature type="domain" description="Phosphoethanolamine transferase N-terminal" evidence="11">
    <location>
        <begin position="69"/>
        <end position="214"/>
    </location>
</feature>
<feature type="transmembrane region" description="Helical" evidence="9">
    <location>
        <begin position="128"/>
        <end position="150"/>
    </location>
</feature>
<proteinExistence type="predicted"/>
<evidence type="ECO:0000256" key="2">
    <source>
        <dbReference type="ARBA" id="ARBA00022475"/>
    </source>
</evidence>
<organism evidence="12 13">
    <name type="scientific">Azospira restricta</name>
    <dbReference type="NCBI Taxonomy" id="404405"/>
    <lineage>
        <taxon>Bacteria</taxon>
        <taxon>Pseudomonadati</taxon>
        <taxon>Pseudomonadota</taxon>
        <taxon>Betaproteobacteria</taxon>
        <taxon>Rhodocyclales</taxon>
        <taxon>Rhodocyclaceae</taxon>
        <taxon>Azospira</taxon>
    </lineage>
</organism>
<dbReference type="InterPro" id="IPR017850">
    <property type="entry name" value="Alkaline_phosphatase_core_sf"/>
</dbReference>
<dbReference type="PROSITE" id="PS51257">
    <property type="entry name" value="PROKAR_LIPOPROTEIN"/>
    <property type="match status" value="1"/>
</dbReference>
<keyword evidence="5 9" id="KW-0812">Transmembrane</keyword>